<proteinExistence type="predicted"/>
<accession>A0ABW0A9C7</accession>
<evidence type="ECO:0000313" key="2">
    <source>
        <dbReference type="Proteomes" id="UP001596222"/>
    </source>
</evidence>
<dbReference type="Proteomes" id="UP001596222">
    <property type="component" value="Unassembled WGS sequence"/>
</dbReference>
<reference evidence="2" key="1">
    <citation type="journal article" date="2019" name="Int. J. Syst. Evol. Microbiol.">
        <title>The Global Catalogue of Microorganisms (GCM) 10K type strain sequencing project: providing services to taxonomists for standard genome sequencing and annotation.</title>
        <authorList>
            <consortium name="The Broad Institute Genomics Platform"/>
            <consortium name="The Broad Institute Genome Sequencing Center for Infectious Disease"/>
            <person name="Wu L."/>
            <person name="Ma J."/>
        </authorList>
    </citation>
    <scope>NUCLEOTIDE SEQUENCE [LARGE SCALE GENOMIC DNA]</scope>
    <source>
        <strain evidence="2">CGMCC 4.1641</strain>
    </source>
</reference>
<sequence>MIVLSVRRLYCENPACVRQTFDGQVEGLTVRYQRRTPALQAVVDAVTLALAGKAGVRLLLHLHQVLSWATMLACLMRVQLPERPVPRVLGIDKFALLRGPVTRPS</sequence>
<gene>
    <name evidence="1" type="ORF">ACFPP6_36080</name>
</gene>
<keyword evidence="2" id="KW-1185">Reference proteome</keyword>
<dbReference type="PANTHER" id="PTHR33498">
    <property type="entry name" value="TRANSPOSASE FOR INSERTION SEQUENCE ELEMENT IS1557"/>
    <property type="match status" value="1"/>
</dbReference>
<dbReference type="PANTHER" id="PTHR33498:SF1">
    <property type="entry name" value="TRANSPOSASE FOR INSERTION SEQUENCE ELEMENT IS1557"/>
    <property type="match status" value="1"/>
</dbReference>
<name>A0ABW0A9C7_9ACTN</name>
<comment type="caution">
    <text evidence="1">The sequence shown here is derived from an EMBL/GenBank/DDBJ whole genome shotgun (WGS) entry which is preliminary data.</text>
</comment>
<dbReference type="InterPro" id="IPR047951">
    <property type="entry name" value="Transpos_ISL3"/>
</dbReference>
<dbReference type="EMBL" id="JBHSKJ010000044">
    <property type="protein sequence ID" value="MFC5150037.1"/>
    <property type="molecule type" value="Genomic_DNA"/>
</dbReference>
<evidence type="ECO:0000313" key="1">
    <source>
        <dbReference type="EMBL" id="MFC5150037.1"/>
    </source>
</evidence>
<dbReference type="RefSeq" id="WP_382051095.1">
    <property type="nucleotide sequence ID" value="NZ_JBHSKJ010000044.1"/>
</dbReference>
<organism evidence="1 2">
    <name type="scientific">Streptomyces aureoversilis</name>
    <dbReference type="NCBI Taxonomy" id="67277"/>
    <lineage>
        <taxon>Bacteria</taxon>
        <taxon>Bacillati</taxon>
        <taxon>Actinomycetota</taxon>
        <taxon>Actinomycetes</taxon>
        <taxon>Kitasatosporales</taxon>
        <taxon>Streptomycetaceae</taxon>
        <taxon>Streptomyces</taxon>
    </lineage>
</organism>
<evidence type="ECO:0008006" key="3">
    <source>
        <dbReference type="Google" id="ProtNLM"/>
    </source>
</evidence>
<protein>
    <recommendedName>
        <fullName evidence="3">Transposase</fullName>
    </recommendedName>
</protein>